<protein>
    <submittedName>
        <fullName evidence="1">Uncharacterized protein</fullName>
    </submittedName>
</protein>
<sequence length="61" mass="7276">MRSVLRQFDFCDSNAVKHDCSTRLKTVQWVSWLKPKTYLLTHIWPILPYIEATRDNETILP</sequence>
<reference evidence="1 2" key="1">
    <citation type="submission" date="2018-01" db="EMBL/GenBank/DDBJ databases">
        <title>The draft genome sequence of Cohaesibacter sp. H1304.</title>
        <authorList>
            <person name="Wang N.-N."/>
            <person name="Du Z.-J."/>
        </authorList>
    </citation>
    <scope>NUCLEOTIDE SEQUENCE [LARGE SCALE GENOMIC DNA]</scope>
    <source>
        <strain evidence="1 2">H1304</strain>
    </source>
</reference>
<organism evidence="1 2">
    <name type="scientific">Cohaesibacter celericrescens</name>
    <dbReference type="NCBI Taxonomy" id="2067669"/>
    <lineage>
        <taxon>Bacteria</taxon>
        <taxon>Pseudomonadati</taxon>
        <taxon>Pseudomonadota</taxon>
        <taxon>Alphaproteobacteria</taxon>
        <taxon>Hyphomicrobiales</taxon>
        <taxon>Cohaesibacteraceae</taxon>
    </lineage>
</organism>
<dbReference type="Proteomes" id="UP000234881">
    <property type="component" value="Unassembled WGS sequence"/>
</dbReference>
<comment type="caution">
    <text evidence="1">The sequence shown here is derived from an EMBL/GenBank/DDBJ whole genome shotgun (WGS) entry which is preliminary data.</text>
</comment>
<accession>A0A2N5XRX2</accession>
<gene>
    <name evidence="1" type="ORF">C0081_10640</name>
</gene>
<proteinExistence type="predicted"/>
<dbReference type="EMBL" id="PKUQ01000018">
    <property type="protein sequence ID" value="PLW77197.1"/>
    <property type="molecule type" value="Genomic_DNA"/>
</dbReference>
<evidence type="ECO:0000313" key="1">
    <source>
        <dbReference type="EMBL" id="PLW77197.1"/>
    </source>
</evidence>
<name>A0A2N5XRX2_9HYPH</name>
<dbReference type="AlphaFoldDB" id="A0A2N5XRX2"/>
<keyword evidence="2" id="KW-1185">Reference proteome</keyword>
<evidence type="ECO:0000313" key="2">
    <source>
        <dbReference type="Proteomes" id="UP000234881"/>
    </source>
</evidence>